<dbReference type="Proteomes" id="UP000887579">
    <property type="component" value="Unplaced"/>
</dbReference>
<name>A0AC34GSV0_9BILA</name>
<evidence type="ECO:0000313" key="1">
    <source>
        <dbReference type="Proteomes" id="UP000887579"/>
    </source>
</evidence>
<accession>A0AC34GSV0</accession>
<sequence length="343" mass="38603">MSPQSGAPMTFSRGGRRANGAPHNPPVSNTNNHGGGRQNFQNFGINRIVRPWGGRHNLNNLVHPLQTQNRIQHNRVGGNGTGLNIRSRQSRGNTRESIVGGQRNKAPIGWTPENRPAEILFLEKSQNLEAVDEEEIYVEKKSNNLQIVELENWNDADLDEEVVVNIKRCNFKSLRGIQKIALPIVLVGADLIAQCETCSAYSHGAYLLPIVSSCVAKSRNVSIVERNKQPTALVLVPTHELVQQIYEQIKLLTDGINIFIFSWLHYFFFGTDVTAARAFGEFNFNKNLDEISKGCDIIVGTHGRVLHLSEEQVIYLNKILFLIFDECDLLLERKPQSRTQCRK</sequence>
<evidence type="ECO:0000313" key="2">
    <source>
        <dbReference type="WBParaSite" id="ES5_v2.g7843.t1"/>
    </source>
</evidence>
<reference evidence="2" key="1">
    <citation type="submission" date="2022-11" db="UniProtKB">
        <authorList>
            <consortium name="WormBaseParasite"/>
        </authorList>
    </citation>
    <scope>IDENTIFICATION</scope>
</reference>
<proteinExistence type="predicted"/>
<protein>
    <submittedName>
        <fullName evidence="2">ATP-dependent RNA helicase</fullName>
    </submittedName>
</protein>
<organism evidence="1 2">
    <name type="scientific">Panagrolaimus sp. ES5</name>
    <dbReference type="NCBI Taxonomy" id="591445"/>
    <lineage>
        <taxon>Eukaryota</taxon>
        <taxon>Metazoa</taxon>
        <taxon>Ecdysozoa</taxon>
        <taxon>Nematoda</taxon>
        <taxon>Chromadorea</taxon>
        <taxon>Rhabditida</taxon>
        <taxon>Tylenchina</taxon>
        <taxon>Panagrolaimomorpha</taxon>
        <taxon>Panagrolaimoidea</taxon>
        <taxon>Panagrolaimidae</taxon>
        <taxon>Panagrolaimus</taxon>
    </lineage>
</organism>
<dbReference type="WBParaSite" id="ES5_v2.g7843.t1">
    <property type="protein sequence ID" value="ES5_v2.g7843.t1"/>
    <property type="gene ID" value="ES5_v2.g7843"/>
</dbReference>